<dbReference type="AlphaFoldDB" id="A0AAV2MH35"/>
<feature type="chain" id="PRO_5043886836" evidence="2">
    <location>
        <begin position="44"/>
        <end position="252"/>
    </location>
</feature>
<gene>
    <name evidence="3" type="ORF">KC01_LOCUS38685</name>
</gene>
<organism evidence="3 4">
    <name type="scientific">Knipowitschia caucasica</name>
    <name type="common">Caucasian dwarf goby</name>
    <name type="synonym">Pomatoschistus caucasicus</name>
    <dbReference type="NCBI Taxonomy" id="637954"/>
    <lineage>
        <taxon>Eukaryota</taxon>
        <taxon>Metazoa</taxon>
        <taxon>Chordata</taxon>
        <taxon>Craniata</taxon>
        <taxon>Vertebrata</taxon>
        <taxon>Euteleostomi</taxon>
        <taxon>Actinopterygii</taxon>
        <taxon>Neopterygii</taxon>
        <taxon>Teleostei</taxon>
        <taxon>Neoteleostei</taxon>
        <taxon>Acanthomorphata</taxon>
        <taxon>Gobiaria</taxon>
        <taxon>Gobiiformes</taxon>
        <taxon>Gobioidei</taxon>
        <taxon>Gobiidae</taxon>
        <taxon>Gobiinae</taxon>
        <taxon>Knipowitschia</taxon>
    </lineage>
</organism>
<evidence type="ECO:0000313" key="4">
    <source>
        <dbReference type="Proteomes" id="UP001497482"/>
    </source>
</evidence>
<name>A0AAV2MH35_KNICA</name>
<reference evidence="3 4" key="1">
    <citation type="submission" date="2024-04" db="EMBL/GenBank/DDBJ databases">
        <authorList>
            <person name="Waldvogel A.-M."/>
            <person name="Schoenle A."/>
        </authorList>
    </citation>
    <scope>NUCLEOTIDE SEQUENCE [LARGE SCALE GENOMIC DNA]</scope>
</reference>
<protein>
    <submittedName>
        <fullName evidence="3">Uncharacterized protein</fullName>
    </submittedName>
</protein>
<feature type="region of interest" description="Disordered" evidence="1">
    <location>
        <begin position="71"/>
        <end position="101"/>
    </location>
</feature>
<keyword evidence="4" id="KW-1185">Reference proteome</keyword>
<evidence type="ECO:0000256" key="2">
    <source>
        <dbReference type="SAM" id="SignalP"/>
    </source>
</evidence>
<evidence type="ECO:0000313" key="3">
    <source>
        <dbReference type="EMBL" id="CAL1612361.1"/>
    </source>
</evidence>
<dbReference type="EMBL" id="OZ035829">
    <property type="protein sequence ID" value="CAL1612361.1"/>
    <property type="molecule type" value="Genomic_DNA"/>
</dbReference>
<sequence>MDLLGRTARFGRGTVRDWDPPRRWGLWGVSLLLLACGVEVAAAQVEDGNTVYFWETADSDQRQPSFEASVPNALDNDYGLTASPSVPRPRKRPCRLEDGGAPQHAFKTPEDVYRQLYYDVIDTAVTSLDTRFSPSVFDYMKKVEDFLTGKKSCESIIEFHGDDLDETRVIETQARSAAALSKMIDAQSPAADAGLSAVCGAAPVMGHQSHQWLRSAWCLCFFKRMELSKEITEAGFSLTGAQSHSPDLVPTR</sequence>
<accession>A0AAV2MH35</accession>
<evidence type="ECO:0000256" key="1">
    <source>
        <dbReference type="SAM" id="MobiDB-lite"/>
    </source>
</evidence>
<keyword evidence="2" id="KW-0732">Signal</keyword>
<proteinExistence type="predicted"/>
<dbReference type="Proteomes" id="UP001497482">
    <property type="component" value="Chromosome 7"/>
</dbReference>
<feature type="signal peptide" evidence="2">
    <location>
        <begin position="1"/>
        <end position="43"/>
    </location>
</feature>